<evidence type="ECO:0000256" key="1">
    <source>
        <dbReference type="SAM" id="SignalP"/>
    </source>
</evidence>
<feature type="chain" id="PRO_5015320983" description="DUF4864 domain-containing protein" evidence="1">
    <location>
        <begin position="24"/>
        <end position="137"/>
    </location>
</feature>
<feature type="signal peptide" evidence="1">
    <location>
        <begin position="1"/>
        <end position="23"/>
    </location>
</feature>
<reference evidence="2 3" key="1">
    <citation type="submission" date="2018-03" db="EMBL/GenBank/DDBJ databases">
        <authorList>
            <person name="Keele B.F."/>
        </authorList>
    </citation>
    <scope>NUCLEOTIDE SEQUENCE [LARGE SCALE GENOMIC DNA]</scope>
    <source>
        <strain evidence="2 3">CECT 8626</strain>
    </source>
</reference>
<dbReference type="InterPro" id="IPR032347">
    <property type="entry name" value="DUF4864"/>
</dbReference>
<keyword evidence="3" id="KW-1185">Reference proteome</keyword>
<accession>A0A2R8B2S7</accession>
<dbReference type="Proteomes" id="UP000244924">
    <property type="component" value="Unassembled WGS sequence"/>
</dbReference>
<name>A0A2R8B2S7_9RHOB</name>
<protein>
    <recommendedName>
        <fullName evidence="4">DUF4864 domain-containing protein</fullName>
    </recommendedName>
</protein>
<proteinExistence type="predicted"/>
<dbReference type="Pfam" id="PF16156">
    <property type="entry name" value="DUF4864"/>
    <property type="match status" value="1"/>
</dbReference>
<organism evidence="2 3">
    <name type="scientific">Albidovulum aquaemixtae</name>
    <dbReference type="NCBI Taxonomy" id="1542388"/>
    <lineage>
        <taxon>Bacteria</taxon>
        <taxon>Pseudomonadati</taxon>
        <taxon>Pseudomonadota</taxon>
        <taxon>Alphaproteobacteria</taxon>
        <taxon>Rhodobacterales</taxon>
        <taxon>Paracoccaceae</taxon>
        <taxon>Albidovulum</taxon>
    </lineage>
</organism>
<sequence>MRRRDLLLSLPMAVLVLAPSLRAGDGEDVRAVIGSQIEAFGAEDLESAYGFASPMIQRMFPTPEIFGRMVREGYPMIWRPDGVRYLELREEDGRLLQRMEFSDGDGRNHLFDYEMVEGPDGWRINGVYPVPEPGLAA</sequence>
<evidence type="ECO:0008006" key="4">
    <source>
        <dbReference type="Google" id="ProtNLM"/>
    </source>
</evidence>
<dbReference type="EMBL" id="OMOQ01000001">
    <property type="protein sequence ID" value="SPH16850.1"/>
    <property type="molecule type" value="Genomic_DNA"/>
</dbReference>
<keyword evidence="1" id="KW-0732">Signal</keyword>
<dbReference type="AlphaFoldDB" id="A0A2R8B2S7"/>
<gene>
    <name evidence="2" type="ORF">DEA8626_00364</name>
</gene>
<evidence type="ECO:0000313" key="2">
    <source>
        <dbReference type="EMBL" id="SPH16850.1"/>
    </source>
</evidence>
<evidence type="ECO:0000313" key="3">
    <source>
        <dbReference type="Proteomes" id="UP000244924"/>
    </source>
</evidence>
<dbReference type="RefSeq" id="WP_245890693.1">
    <property type="nucleotide sequence ID" value="NZ_OMOQ01000001.1"/>
</dbReference>